<organism evidence="5">
    <name type="scientific">Petromyzon marinus</name>
    <name type="common">Sea lamprey</name>
    <dbReference type="NCBI Taxonomy" id="7757"/>
    <lineage>
        <taxon>Eukaryota</taxon>
        <taxon>Metazoa</taxon>
        <taxon>Chordata</taxon>
        <taxon>Craniata</taxon>
        <taxon>Vertebrata</taxon>
        <taxon>Cyclostomata</taxon>
        <taxon>Hyperoartia</taxon>
        <taxon>Petromyzontiformes</taxon>
        <taxon>Petromyzontidae</taxon>
        <taxon>Petromyzon</taxon>
    </lineage>
</organism>
<dbReference type="SMART" id="SM01360">
    <property type="entry name" value="A2M"/>
    <property type="match status" value="1"/>
</dbReference>
<dbReference type="Gene3D" id="2.20.130.20">
    <property type="match status" value="1"/>
</dbReference>
<sequence>VSQQVVSMGQVLEAGVARFPQFTLTPSSAWGPVVFIIVYYGTDDGYIVHEGVQLRVQDLENKVEVKWSTTTAQPGTSVSLQVTASDPQSFIGVIALPKTLIILCNGNSSIMIRFTCCLSQQNQYYDYNYYWWWTSNIFEAAGLSYVTNGNMDYWNEFCITTYFLICTPFLDKPPINNGKSRKLENRLLNDGLLDTWFWQNGVLGPDKTITFTATAPEINSHWIAIAFSISNTSGLSVDYTSTPFEVTSPLQVTINVPSVTFLGEEFIVEATVFNKQTQTAQVLAKLMENENFTILFQSNGLSPNERSLNVSGQSSATAFFPVSLNVDGKVSFAVVVSYQNVDYTVVGYTLVKYPGFPQTYSESALLSLYENKKFTRSFVFNFPPNIVQGSSSAVLYIYGDIIGPSLTGLDQLIQMPYGCGEQNMINFAPGIYIRIYLDVSRQTTPDIAAKSLNYMNSGYERELMYRRSDGSFSAFGNSDQQGSTWLTAFVLRTFLQARSYIPVDSNVIDTARNFLLNSLAPSGQFTEHGYVIHRELQGGSASHISLTAYTLLAFLEDSTAENNNVNISSAIHFLEANVSGGGVAASLPLALTAYALSLANSSHAETALTLLNSRST</sequence>
<dbReference type="SUPFAM" id="SSF48239">
    <property type="entry name" value="Terpenoid cyclases/Protein prenyltransferases"/>
    <property type="match status" value="1"/>
</dbReference>
<evidence type="ECO:0000256" key="3">
    <source>
        <dbReference type="ARBA" id="ARBA00023157"/>
    </source>
</evidence>
<dbReference type="STRING" id="7757.ENSPMAP00000006895"/>
<dbReference type="SMART" id="SM01419">
    <property type="entry name" value="Thiol-ester_cl"/>
    <property type="match status" value="1"/>
</dbReference>
<dbReference type="Gene3D" id="2.60.40.10">
    <property type="entry name" value="Immunoglobulins"/>
    <property type="match status" value="1"/>
</dbReference>
<dbReference type="InterPro" id="IPR001599">
    <property type="entry name" value="Macroglobln_a2"/>
</dbReference>
<dbReference type="Gene3D" id="2.60.40.1930">
    <property type="match status" value="1"/>
</dbReference>
<dbReference type="HOGENOM" id="CLU_423108_0_0_1"/>
<evidence type="ECO:0000256" key="1">
    <source>
        <dbReference type="ARBA" id="ARBA00022729"/>
    </source>
</evidence>
<evidence type="ECO:0000259" key="4">
    <source>
        <dbReference type="SMART" id="SM01360"/>
    </source>
</evidence>
<keyword evidence="3" id="KW-1015">Disulfide bond</keyword>
<keyword evidence="1" id="KW-0732">Signal</keyword>
<accession>S4RNV9</accession>
<dbReference type="AlphaFoldDB" id="S4RNV9"/>
<dbReference type="OMA" id="EINSHWI"/>
<dbReference type="InterPro" id="IPR011625">
    <property type="entry name" value="A2M_N_BRD"/>
</dbReference>
<evidence type="ECO:0000256" key="2">
    <source>
        <dbReference type="ARBA" id="ARBA00022966"/>
    </source>
</evidence>
<dbReference type="Ensembl" id="ENSPMAT00000006925.1">
    <property type="protein sequence ID" value="ENSPMAP00000006895.1"/>
    <property type="gene ID" value="ENSPMAG00000006257.1"/>
</dbReference>
<reference evidence="5" key="2">
    <citation type="submission" date="2025-09" db="UniProtKB">
        <authorList>
            <consortium name="Ensembl"/>
        </authorList>
    </citation>
    <scope>IDENTIFICATION</scope>
</reference>
<dbReference type="Pfam" id="PF07703">
    <property type="entry name" value="A2M_BRD"/>
    <property type="match status" value="1"/>
</dbReference>
<feature type="domain" description="Alpha-2-macroglobulin" evidence="4">
    <location>
        <begin position="195"/>
        <end position="286"/>
    </location>
</feature>
<dbReference type="InterPro" id="IPR013783">
    <property type="entry name" value="Ig-like_fold"/>
</dbReference>
<dbReference type="PANTHER" id="PTHR11412:SF136">
    <property type="entry name" value="CD109 ANTIGEN"/>
    <property type="match status" value="1"/>
</dbReference>
<dbReference type="InterPro" id="IPR008930">
    <property type="entry name" value="Terpenoid_cyclase/PrenylTrfase"/>
</dbReference>
<dbReference type="Gene3D" id="1.50.10.20">
    <property type="match status" value="1"/>
</dbReference>
<evidence type="ECO:0000313" key="5">
    <source>
        <dbReference type="Ensembl" id="ENSPMAP00000006895.1"/>
    </source>
</evidence>
<dbReference type="PROSITE" id="PS00477">
    <property type="entry name" value="ALPHA_2_MACROGLOBULIN"/>
    <property type="match status" value="1"/>
</dbReference>
<dbReference type="InterPro" id="IPR019742">
    <property type="entry name" value="MacrogloblnA2_CS"/>
</dbReference>
<dbReference type="Gene3D" id="6.20.50.160">
    <property type="match status" value="1"/>
</dbReference>
<reference evidence="5" key="1">
    <citation type="submission" date="2025-08" db="UniProtKB">
        <authorList>
            <consortium name="Ensembl"/>
        </authorList>
    </citation>
    <scope>IDENTIFICATION</scope>
</reference>
<dbReference type="PANTHER" id="PTHR11412">
    <property type="entry name" value="MACROGLOBULIN / COMPLEMENT"/>
    <property type="match status" value="1"/>
</dbReference>
<dbReference type="InterPro" id="IPR050473">
    <property type="entry name" value="A2M/Complement_sys"/>
</dbReference>
<dbReference type="GO" id="GO:0004866">
    <property type="term" value="F:endopeptidase inhibitor activity"/>
    <property type="evidence" value="ECO:0007669"/>
    <property type="project" value="InterPro"/>
</dbReference>
<dbReference type="GO" id="GO:0005615">
    <property type="term" value="C:extracellular space"/>
    <property type="evidence" value="ECO:0007669"/>
    <property type="project" value="InterPro"/>
</dbReference>
<name>S4RNV9_PETMA</name>
<proteinExistence type="predicted"/>
<dbReference type="GeneTree" id="ENSGT00940000155926"/>
<dbReference type="InterPro" id="IPR047565">
    <property type="entry name" value="Alpha-macroglob_thiol-ester_cl"/>
</dbReference>
<protein>
    <recommendedName>
        <fullName evidence="4">Alpha-2-macroglobulin domain-containing protein</fullName>
    </recommendedName>
</protein>
<keyword evidence="2" id="KW-0882">Thioester bond</keyword>
<dbReference type="Pfam" id="PF00207">
    <property type="entry name" value="A2M"/>
    <property type="match status" value="1"/>
</dbReference>
<dbReference type="InterPro" id="IPR011626">
    <property type="entry name" value="Alpha-macroglobulin_TED"/>
</dbReference>
<dbReference type="Pfam" id="PF07678">
    <property type="entry name" value="TED_complement"/>
    <property type="match status" value="1"/>
</dbReference>